<dbReference type="Gene3D" id="3.40.630.40">
    <property type="entry name" value="Zn-dependent exopeptidases"/>
    <property type="match status" value="1"/>
</dbReference>
<protein>
    <submittedName>
        <fullName evidence="1">N-formylglutamate amidohydrolase</fullName>
    </submittedName>
</protein>
<gene>
    <name evidence="1" type="ORF">SULPSESMR1_03882</name>
</gene>
<dbReference type="Pfam" id="PF05013">
    <property type="entry name" value="FGase"/>
    <property type="match status" value="1"/>
</dbReference>
<geneLocation type="plasmid" evidence="1 2">
    <name>pSMR1-2</name>
</geneLocation>
<organism evidence="1 2">
    <name type="scientific">Pseudosulfitobacter pseudonitzschiae</name>
    <dbReference type="NCBI Taxonomy" id="1402135"/>
    <lineage>
        <taxon>Bacteria</taxon>
        <taxon>Pseudomonadati</taxon>
        <taxon>Pseudomonadota</taxon>
        <taxon>Alphaproteobacteria</taxon>
        <taxon>Rhodobacterales</taxon>
        <taxon>Roseobacteraceae</taxon>
        <taxon>Pseudosulfitobacter</taxon>
    </lineage>
</organism>
<dbReference type="KEGG" id="spse:SULPSESMR1_03882"/>
<keyword evidence="1" id="KW-0614">Plasmid</keyword>
<reference evidence="1 2" key="1">
    <citation type="submission" date="2017-07" db="EMBL/GenBank/DDBJ databases">
        <title>Genome Sequence of Sulfitobacter pseudonitzschiae Strain SMR1 Isolated from a culture of the Diatom Skeletonema marinoi.</title>
        <authorList>
            <person name="Topel M."/>
            <person name="Pinder M.I.M."/>
            <person name="Johansson O.N."/>
            <person name="Kourtchenko O."/>
            <person name="Godhe A."/>
            <person name="Clarke A.K."/>
        </authorList>
    </citation>
    <scope>NUCLEOTIDE SEQUENCE [LARGE SCALE GENOMIC DNA]</scope>
    <source>
        <strain evidence="1 2">SMR1</strain>
        <plasmid evidence="1 2">pSMR1-2</plasmid>
    </source>
</reference>
<keyword evidence="2" id="KW-1185">Reference proteome</keyword>
<dbReference type="NCBIfam" id="TIGR02017">
    <property type="entry name" value="hutG_amidohyd"/>
    <property type="match status" value="1"/>
</dbReference>
<dbReference type="Proteomes" id="UP000199754">
    <property type="component" value="Plasmid pSMR1-2"/>
</dbReference>
<dbReference type="EMBL" id="CP022417">
    <property type="protein sequence ID" value="ASM74809.1"/>
    <property type="molecule type" value="Genomic_DNA"/>
</dbReference>
<evidence type="ECO:0000313" key="2">
    <source>
        <dbReference type="Proteomes" id="UP000199754"/>
    </source>
</evidence>
<dbReference type="GO" id="GO:0016787">
    <property type="term" value="F:hydrolase activity"/>
    <property type="evidence" value="ECO:0007669"/>
    <property type="project" value="UniProtKB-KW"/>
</dbReference>
<dbReference type="InterPro" id="IPR007709">
    <property type="entry name" value="N-FG_amidohydro"/>
</dbReference>
<name>A0A221K748_9RHOB</name>
<proteinExistence type="predicted"/>
<dbReference type="InterPro" id="IPR010247">
    <property type="entry name" value="HutG_amidohyd"/>
</dbReference>
<dbReference type="SUPFAM" id="SSF53187">
    <property type="entry name" value="Zn-dependent exopeptidases"/>
    <property type="match status" value="1"/>
</dbReference>
<dbReference type="AlphaFoldDB" id="A0A221K748"/>
<evidence type="ECO:0000313" key="1">
    <source>
        <dbReference type="EMBL" id="ASM74809.1"/>
    </source>
</evidence>
<dbReference type="RefSeq" id="WP_240311351.1">
    <property type="nucleotide sequence ID" value="NZ_JBMGNR010000001.1"/>
</dbReference>
<keyword evidence="1" id="KW-0378">Hydrolase</keyword>
<accession>A0A221K748</accession>
<sequence>MKGLMVSKSTEMPLFDQICGDGPLILNVPHAGTDLPDFLRDALHPDALDLRDTDWHMDRIARDVLPKGASLMAARVSRYVVDLNRPGDDIPLYAGATTGLISTIDFDGTPLYRDGMEPDAEARAARVVAFWEPYHAALAAEINRIRAAHGYCLLLDVHSIRSHVPRLFDGRLPDLNLGTNSGAACAAKLSDAAFAALQDSGFSAVRDGRFKGGHITRHYGDPEYGVHALQIEIAQECYMIEKSPWTYVPEKADRLKVALARLVGAMTDFHPEGPQT</sequence>